<dbReference type="Gene3D" id="2.70.70.10">
    <property type="entry name" value="Glucose Permease (Domain IIA)"/>
    <property type="match status" value="1"/>
</dbReference>
<evidence type="ECO:0000313" key="3">
    <source>
        <dbReference type="Proteomes" id="UP000199437"/>
    </source>
</evidence>
<organism evidence="2 3">
    <name type="scientific">Roseivirga pacifica</name>
    <dbReference type="NCBI Taxonomy" id="1267423"/>
    <lineage>
        <taxon>Bacteria</taxon>
        <taxon>Pseudomonadati</taxon>
        <taxon>Bacteroidota</taxon>
        <taxon>Cytophagia</taxon>
        <taxon>Cytophagales</taxon>
        <taxon>Roseivirgaceae</taxon>
        <taxon>Roseivirga</taxon>
    </lineage>
</organism>
<sequence length="311" mass="35033">MNTRANLTLLTLFLFSLACFGQARPIELSYDRTDDNDYIFYATNKSDFNYHVAVYFKYLTGLTADTKLPAGKNISSGRTRILKLSQFGLNSPNFNWGYTYKKGVANPDLKEVPYVLPVTAGTKVRMIPLKSLEELYTDRVPQEDFYAIGFQLSEGDTICAARGGKVIDLIQDQESDLENLRFSSTRNQIVIEHKDGSQARYSVFKKNSAMVKLSDEILTGTPIALAGGEKYESGLHTRLVVSYLKYDADGDGGNAGEYSWAYLKPKFITAFDTENAIVLEKPLKYTAAINEEVIMAEMSKREKKKYRKTKN</sequence>
<proteinExistence type="predicted"/>
<evidence type="ECO:0000256" key="1">
    <source>
        <dbReference type="SAM" id="SignalP"/>
    </source>
</evidence>
<feature type="signal peptide" evidence="1">
    <location>
        <begin position="1"/>
        <end position="23"/>
    </location>
</feature>
<feature type="chain" id="PRO_5011605999" evidence="1">
    <location>
        <begin position="24"/>
        <end position="311"/>
    </location>
</feature>
<dbReference type="Proteomes" id="UP000199437">
    <property type="component" value="Unassembled WGS sequence"/>
</dbReference>
<evidence type="ECO:0000313" key="2">
    <source>
        <dbReference type="EMBL" id="SEV84650.1"/>
    </source>
</evidence>
<protein>
    <submittedName>
        <fullName evidence="2">Peptidase family M23</fullName>
    </submittedName>
</protein>
<dbReference type="RefSeq" id="WP_090256498.1">
    <property type="nucleotide sequence ID" value="NZ_FOIR01000001.1"/>
</dbReference>
<gene>
    <name evidence="2" type="ORF">SAMN05216290_0169</name>
</gene>
<dbReference type="EMBL" id="FOIR01000001">
    <property type="protein sequence ID" value="SEV84650.1"/>
    <property type="molecule type" value="Genomic_DNA"/>
</dbReference>
<dbReference type="GeneID" id="99984933"/>
<keyword evidence="1" id="KW-0732">Signal</keyword>
<keyword evidence="3" id="KW-1185">Reference proteome</keyword>
<dbReference type="PROSITE" id="PS51257">
    <property type="entry name" value="PROKAR_LIPOPROTEIN"/>
    <property type="match status" value="1"/>
</dbReference>
<name>A0A1I0MA60_9BACT</name>
<dbReference type="AlphaFoldDB" id="A0A1I0MA60"/>
<dbReference type="OrthoDB" id="1112802at2"/>
<dbReference type="STRING" id="1267423.SAMN05216290_0169"/>
<dbReference type="InterPro" id="IPR011055">
    <property type="entry name" value="Dup_hybrid_motif"/>
</dbReference>
<reference evidence="3" key="1">
    <citation type="submission" date="2016-10" db="EMBL/GenBank/DDBJ databases">
        <authorList>
            <person name="Varghese N."/>
            <person name="Submissions S."/>
        </authorList>
    </citation>
    <scope>NUCLEOTIDE SEQUENCE [LARGE SCALE GENOMIC DNA]</scope>
    <source>
        <strain evidence="3">CGMCC 1.12402</strain>
    </source>
</reference>
<accession>A0A1I0MA60</accession>